<gene>
    <name evidence="2" type="ORF">JJB09_03340</name>
</gene>
<feature type="domain" description="HTH luxR-type" evidence="1">
    <location>
        <begin position="294"/>
        <end position="359"/>
    </location>
</feature>
<sequence>MPSSPSVIDRIYEAAIIPELWEGTCGVLAGEVKAFSAAIFTVSPDQSYRWISTANARALFEEFSASELRFQNVRPMRTLAMAPGIFTRDTDIMTAEELENDPVFRAFIYPNGLKWTAGCAIQEPSGHALIFDITKTDTSDPFSDRDMARLNRLKPDLARAALMSSRLSFQHAQTVTSALSLVGLPAVVIGDSGQAVAMNAEMEAMAPQISTGAADKLLIARPAALAMMEEALARLKSGNAPSVQSIPIAAEEGRPATILHVLPVRRMARDVFSRSLAVIIATTVGEVGPPDMRVLSGLFDLTPGEARLAREIASGATLETAAITLKLSIHTVRSYLKQVMAKTGTRRQAELTALLSGLGPRGPMSM</sequence>
<dbReference type="PROSITE" id="PS50043">
    <property type="entry name" value="HTH_LUXR_2"/>
    <property type="match status" value="1"/>
</dbReference>
<dbReference type="Gene3D" id="1.10.10.10">
    <property type="entry name" value="Winged helix-like DNA-binding domain superfamily/Winged helix DNA-binding domain"/>
    <property type="match status" value="1"/>
</dbReference>
<evidence type="ECO:0000313" key="2">
    <source>
        <dbReference type="EMBL" id="MBL0371052.1"/>
    </source>
</evidence>
<dbReference type="AlphaFoldDB" id="A0A936YR59"/>
<reference evidence="2" key="1">
    <citation type="submission" date="2021-01" db="EMBL/GenBank/DDBJ databases">
        <title>Rhizobium sp. strain KVB221 16S ribosomal RNA gene Genome sequencing and assembly.</title>
        <authorList>
            <person name="Kang M."/>
        </authorList>
    </citation>
    <scope>NUCLEOTIDE SEQUENCE</scope>
    <source>
        <strain evidence="2">KVB221</strain>
    </source>
</reference>
<dbReference type="EMBL" id="JAEQNC010000002">
    <property type="protein sequence ID" value="MBL0371052.1"/>
    <property type="molecule type" value="Genomic_DNA"/>
</dbReference>
<dbReference type="InterPro" id="IPR000792">
    <property type="entry name" value="Tscrpt_reg_LuxR_C"/>
</dbReference>
<evidence type="ECO:0000259" key="1">
    <source>
        <dbReference type="PROSITE" id="PS50043"/>
    </source>
</evidence>
<dbReference type="SMART" id="SM00421">
    <property type="entry name" value="HTH_LUXR"/>
    <property type="match status" value="1"/>
</dbReference>
<dbReference type="InterPro" id="IPR016032">
    <property type="entry name" value="Sig_transdc_resp-reg_C-effctor"/>
</dbReference>
<dbReference type="GO" id="GO:0003677">
    <property type="term" value="F:DNA binding"/>
    <property type="evidence" value="ECO:0007669"/>
    <property type="project" value="InterPro"/>
</dbReference>
<accession>A0A936YR59</accession>
<dbReference type="RefSeq" id="WP_201653089.1">
    <property type="nucleotide sequence ID" value="NZ_JAEQNC010000002.1"/>
</dbReference>
<dbReference type="GO" id="GO:0006355">
    <property type="term" value="P:regulation of DNA-templated transcription"/>
    <property type="evidence" value="ECO:0007669"/>
    <property type="project" value="InterPro"/>
</dbReference>
<dbReference type="Proteomes" id="UP000633219">
    <property type="component" value="Unassembled WGS sequence"/>
</dbReference>
<proteinExistence type="predicted"/>
<name>A0A936YR59_9HYPH</name>
<dbReference type="InterPro" id="IPR036388">
    <property type="entry name" value="WH-like_DNA-bd_sf"/>
</dbReference>
<comment type="caution">
    <text evidence="2">The sequence shown here is derived from an EMBL/GenBank/DDBJ whole genome shotgun (WGS) entry which is preliminary data.</text>
</comment>
<organism evidence="2 3">
    <name type="scientific">Rhizobium setariae</name>
    <dbReference type="NCBI Taxonomy" id="2801340"/>
    <lineage>
        <taxon>Bacteria</taxon>
        <taxon>Pseudomonadati</taxon>
        <taxon>Pseudomonadota</taxon>
        <taxon>Alphaproteobacteria</taxon>
        <taxon>Hyphomicrobiales</taxon>
        <taxon>Rhizobiaceae</taxon>
        <taxon>Rhizobium/Agrobacterium group</taxon>
        <taxon>Rhizobium</taxon>
    </lineage>
</organism>
<protein>
    <submittedName>
        <fullName evidence="2">Helix-turn-helix transcriptional regulator</fullName>
    </submittedName>
</protein>
<evidence type="ECO:0000313" key="3">
    <source>
        <dbReference type="Proteomes" id="UP000633219"/>
    </source>
</evidence>
<dbReference type="SUPFAM" id="SSF46894">
    <property type="entry name" value="C-terminal effector domain of the bipartite response regulators"/>
    <property type="match status" value="1"/>
</dbReference>
<keyword evidence="3" id="KW-1185">Reference proteome</keyword>